<evidence type="ECO:0000313" key="10">
    <source>
        <dbReference type="Proteomes" id="UP000467236"/>
    </source>
</evidence>
<proteinExistence type="predicted"/>
<dbReference type="Pfam" id="PF02080">
    <property type="entry name" value="TrkA_C"/>
    <property type="match status" value="1"/>
</dbReference>
<dbReference type="InterPro" id="IPR036721">
    <property type="entry name" value="RCK_C_sf"/>
</dbReference>
<protein>
    <recommendedName>
        <fullName evidence="1">Trk system potassium uptake protein TrkA</fullName>
    </recommendedName>
</protein>
<keyword evidence="6" id="KW-0406">Ion transport</keyword>
<evidence type="ECO:0000256" key="6">
    <source>
        <dbReference type="ARBA" id="ARBA00023065"/>
    </source>
</evidence>
<sequence length="252" mass="26538">MLLRAVPVRVRMSQDDGVAKRKMRIAVAGAGNVGRSVARELLGNGHKILLIERQRSNFEPHTVPDADWLNADACELASLQEAGIQTCDVVIAATGDDKANLVVGLLAKTEFGVPRVVARINDLRNEWLFTQAWGIDVAVSAPGAMVAGIEGAIDVGHLVRLMGLRAGRAALTKLTLPEDNPLVGQRVGELALPANSAVVTVLRGDNVIVPAPDDVLQAGDEILFVADNLVERAIRAAVHGAGPPGSPVSREA</sequence>
<keyword evidence="3" id="KW-0633">Potassium transport</keyword>
<organism evidence="9 10">
    <name type="scientific">Mycobacterium shinjukuense</name>
    <dbReference type="NCBI Taxonomy" id="398694"/>
    <lineage>
        <taxon>Bacteria</taxon>
        <taxon>Bacillati</taxon>
        <taxon>Actinomycetota</taxon>
        <taxon>Actinomycetes</taxon>
        <taxon>Mycobacteriales</taxon>
        <taxon>Mycobacteriaceae</taxon>
        <taxon>Mycobacterium</taxon>
    </lineage>
</organism>
<dbReference type="Proteomes" id="UP000467236">
    <property type="component" value="Chromosome"/>
</dbReference>
<dbReference type="PANTHER" id="PTHR43833">
    <property type="entry name" value="POTASSIUM CHANNEL PROTEIN 2-RELATED-RELATED"/>
    <property type="match status" value="1"/>
</dbReference>
<dbReference type="InterPro" id="IPR003148">
    <property type="entry name" value="RCK_N"/>
</dbReference>
<dbReference type="Gene3D" id="3.40.50.720">
    <property type="entry name" value="NAD(P)-binding Rossmann-like Domain"/>
    <property type="match status" value="1"/>
</dbReference>
<evidence type="ECO:0000256" key="2">
    <source>
        <dbReference type="ARBA" id="ARBA00022448"/>
    </source>
</evidence>
<evidence type="ECO:0000256" key="4">
    <source>
        <dbReference type="ARBA" id="ARBA00022958"/>
    </source>
</evidence>
<dbReference type="PANTHER" id="PTHR43833:SF5">
    <property type="entry name" value="TRK SYSTEM POTASSIUM UPTAKE PROTEIN TRKA"/>
    <property type="match status" value="1"/>
</dbReference>
<dbReference type="PRINTS" id="PR00335">
    <property type="entry name" value="KUPTAKETRKA"/>
</dbReference>
<evidence type="ECO:0000256" key="1">
    <source>
        <dbReference type="ARBA" id="ARBA00017378"/>
    </source>
</evidence>
<feature type="domain" description="RCK C-terminal" evidence="8">
    <location>
        <begin position="159"/>
        <end position="240"/>
    </location>
</feature>
<evidence type="ECO:0000313" key="9">
    <source>
        <dbReference type="EMBL" id="BBX74502.1"/>
    </source>
</evidence>
<keyword evidence="10" id="KW-1185">Reference proteome</keyword>
<evidence type="ECO:0000256" key="5">
    <source>
        <dbReference type="ARBA" id="ARBA00023027"/>
    </source>
</evidence>
<dbReference type="InterPro" id="IPR050721">
    <property type="entry name" value="Trk_Ktr_HKT_K-transport"/>
</dbReference>
<evidence type="ECO:0000259" key="8">
    <source>
        <dbReference type="PROSITE" id="PS51202"/>
    </source>
</evidence>
<dbReference type="AlphaFoldDB" id="A0A7I7MRQ9"/>
<dbReference type="GO" id="GO:0015079">
    <property type="term" value="F:potassium ion transmembrane transporter activity"/>
    <property type="evidence" value="ECO:0007669"/>
    <property type="project" value="InterPro"/>
</dbReference>
<feature type="domain" description="RCK N-terminal" evidence="7">
    <location>
        <begin position="22"/>
        <end position="139"/>
    </location>
</feature>
<reference evidence="9 10" key="1">
    <citation type="journal article" date="2019" name="Emerg. Microbes Infect.">
        <title>Comprehensive subspecies identification of 175 nontuberculous mycobacteria species based on 7547 genomic profiles.</title>
        <authorList>
            <person name="Matsumoto Y."/>
            <person name="Kinjo T."/>
            <person name="Motooka D."/>
            <person name="Nabeya D."/>
            <person name="Jung N."/>
            <person name="Uechi K."/>
            <person name="Horii T."/>
            <person name="Iida T."/>
            <person name="Fujita J."/>
            <person name="Nakamura S."/>
        </authorList>
    </citation>
    <scope>NUCLEOTIDE SEQUENCE [LARGE SCALE GENOMIC DNA]</scope>
    <source>
        <strain evidence="9 10">JCM 14233</strain>
    </source>
</reference>
<dbReference type="SUPFAM" id="SSF116726">
    <property type="entry name" value="TrkA C-terminal domain-like"/>
    <property type="match status" value="1"/>
</dbReference>
<dbReference type="InterPro" id="IPR036291">
    <property type="entry name" value="NAD(P)-bd_dom_sf"/>
</dbReference>
<dbReference type="KEGG" id="mshj:MSHI_24080"/>
<accession>A0A7I7MRQ9</accession>
<dbReference type="InterPro" id="IPR006036">
    <property type="entry name" value="K_uptake_TrkA"/>
</dbReference>
<gene>
    <name evidence="9" type="ORF">MSHI_24080</name>
</gene>
<dbReference type="Pfam" id="PF02254">
    <property type="entry name" value="TrkA_N"/>
    <property type="match status" value="1"/>
</dbReference>
<dbReference type="InterPro" id="IPR006037">
    <property type="entry name" value="RCK_C"/>
</dbReference>
<evidence type="ECO:0000256" key="3">
    <source>
        <dbReference type="ARBA" id="ARBA00022538"/>
    </source>
</evidence>
<keyword evidence="2" id="KW-0813">Transport</keyword>
<dbReference type="PROSITE" id="PS51201">
    <property type="entry name" value="RCK_N"/>
    <property type="match status" value="1"/>
</dbReference>
<keyword evidence="5" id="KW-0520">NAD</keyword>
<dbReference type="Gene3D" id="3.30.70.1450">
    <property type="entry name" value="Regulator of K+ conductance, C-terminal domain"/>
    <property type="match status" value="1"/>
</dbReference>
<dbReference type="SUPFAM" id="SSF51735">
    <property type="entry name" value="NAD(P)-binding Rossmann-fold domains"/>
    <property type="match status" value="1"/>
</dbReference>
<dbReference type="PROSITE" id="PS51202">
    <property type="entry name" value="RCK_C"/>
    <property type="match status" value="1"/>
</dbReference>
<keyword evidence="4" id="KW-0630">Potassium</keyword>
<dbReference type="GO" id="GO:0005886">
    <property type="term" value="C:plasma membrane"/>
    <property type="evidence" value="ECO:0007669"/>
    <property type="project" value="InterPro"/>
</dbReference>
<dbReference type="EMBL" id="AP022575">
    <property type="protein sequence ID" value="BBX74502.1"/>
    <property type="molecule type" value="Genomic_DNA"/>
</dbReference>
<evidence type="ECO:0000259" key="7">
    <source>
        <dbReference type="PROSITE" id="PS51201"/>
    </source>
</evidence>
<name>A0A7I7MRQ9_9MYCO</name>